<dbReference type="InterPro" id="IPR033640">
    <property type="entry name" value="FAR_C"/>
</dbReference>
<dbReference type="Gene3D" id="3.40.50.720">
    <property type="entry name" value="NAD(P)-binding Rossmann-like Domain"/>
    <property type="match status" value="1"/>
</dbReference>
<comment type="similarity">
    <text evidence="2 10">Belongs to the fatty acyl-CoA reductase family.</text>
</comment>
<keyword evidence="6 10" id="KW-1133">Transmembrane helix</keyword>
<name>A0A1S4FFZ9_AEDAE</name>
<dbReference type="InParanoid" id="A0A1S4FFZ9"/>
<keyword evidence="14" id="KW-1185">Reference proteome</keyword>
<dbReference type="Pfam" id="PF03015">
    <property type="entry name" value="Sterile"/>
    <property type="match status" value="1"/>
</dbReference>
<comment type="catalytic activity">
    <reaction evidence="9 10">
        <text>a long-chain fatty acyl-CoA + 2 NADPH + 2 H(+) = a long-chain primary fatty alcohol + 2 NADP(+) + CoA</text>
        <dbReference type="Rhea" id="RHEA:52716"/>
        <dbReference type="ChEBI" id="CHEBI:15378"/>
        <dbReference type="ChEBI" id="CHEBI:57287"/>
        <dbReference type="ChEBI" id="CHEBI:57783"/>
        <dbReference type="ChEBI" id="CHEBI:58349"/>
        <dbReference type="ChEBI" id="CHEBI:77396"/>
        <dbReference type="ChEBI" id="CHEBI:83139"/>
        <dbReference type="EC" id="1.2.1.84"/>
    </reaction>
</comment>
<evidence type="ECO:0000256" key="1">
    <source>
        <dbReference type="ARBA" id="ARBA00004141"/>
    </source>
</evidence>
<dbReference type="Proteomes" id="UP000008820">
    <property type="component" value="Chromosome 2"/>
</dbReference>
<dbReference type="InterPro" id="IPR026055">
    <property type="entry name" value="FAR"/>
</dbReference>
<feature type="transmembrane region" description="Helical" evidence="10">
    <location>
        <begin position="472"/>
        <end position="490"/>
    </location>
</feature>
<evidence type="ECO:0000259" key="11">
    <source>
        <dbReference type="Pfam" id="PF03015"/>
    </source>
</evidence>
<feature type="domain" description="Thioester reductase (TE)" evidence="12">
    <location>
        <begin position="24"/>
        <end position="294"/>
    </location>
</feature>
<sequence length="511" mass="59679">MDLKEFEAYRSPMKDFYRDKIVFLTGGTGFLGKLYIEKLIRCGVSEILLLSRAKKGKTPMERLTSILSSEPVFTRYQEDPELYHQKLKIIDGDVSKHQLAISNDDLSYIINSANIFLHAAADVRFDESLKESVETNIRGTSEILKIAEQAKALDVFIYVSTAFSQCNRDSIEERFYPAKFDPYKLIELVENQADEVSFEVMGKKIIEQWPNTYAFTKSLAEEVVRRYTDKMPIAVIRPSIVTTTYSDPIPGWTDNIYGFNGVVVGAASGTLRIFHINNDYRADIIPADMVINATLAVAWYAANHREETNIVNCTVADHPLTWGMVRDEQLKWQNKIPFLGGLWITTYNTTRYYYISEFLKIFYHIIPAIFFDLALKLNSQKPRVLKLYRKVHKFSDVLRFFTNNEWDFRNDQFHKVIGHMTEEDRKFFPCEIGNIEWKEFLAQNIMGLRMYIMKEKWDNLEQAKKQYYRRSMAHVVILVVWYLLVCYVVYNLLQVAGLIDVAKGWMMEYRK</sequence>
<evidence type="ECO:0000256" key="10">
    <source>
        <dbReference type="RuleBase" id="RU363097"/>
    </source>
</evidence>
<dbReference type="AlphaFoldDB" id="A0A1S4FFZ9"/>
<dbReference type="PANTHER" id="PTHR11011:SF60">
    <property type="entry name" value="FATTY ACYL-COA REDUCTASE-RELATED"/>
    <property type="match status" value="1"/>
</dbReference>
<evidence type="ECO:0000256" key="7">
    <source>
        <dbReference type="ARBA" id="ARBA00023098"/>
    </source>
</evidence>
<protein>
    <recommendedName>
        <fullName evidence="10">Fatty acyl-CoA reductase</fullName>
        <ecNumber evidence="10">1.2.1.84</ecNumber>
    </recommendedName>
</protein>
<dbReference type="Pfam" id="PF07993">
    <property type="entry name" value="NAD_binding_4"/>
    <property type="match status" value="1"/>
</dbReference>
<evidence type="ECO:0000256" key="9">
    <source>
        <dbReference type="ARBA" id="ARBA00052530"/>
    </source>
</evidence>
<evidence type="ECO:0000259" key="12">
    <source>
        <dbReference type="Pfam" id="PF07993"/>
    </source>
</evidence>
<comment type="function">
    <text evidence="10">Catalyzes the reduction of fatty acyl-CoA to fatty alcohols.</text>
</comment>
<evidence type="ECO:0000256" key="8">
    <source>
        <dbReference type="ARBA" id="ARBA00023136"/>
    </source>
</evidence>
<keyword evidence="3 10" id="KW-0444">Lipid biosynthesis</keyword>
<evidence type="ECO:0000256" key="5">
    <source>
        <dbReference type="ARBA" id="ARBA00022857"/>
    </source>
</evidence>
<dbReference type="GO" id="GO:0080019">
    <property type="term" value="F:alcohol-forming very long-chain fatty acyl-CoA reductase activity"/>
    <property type="evidence" value="ECO:0007669"/>
    <property type="project" value="InterPro"/>
</dbReference>
<feature type="domain" description="Fatty acyl-CoA reductase C-terminal" evidence="11">
    <location>
        <begin position="363"/>
        <end position="455"/>
    </location>
</feature>
<organism evidence="13 14">
    <name type="scientific">Aedes aegypti</name>
    <name type="common">Yellowfever mosquito</name>
    <name type="synonym">Culex aegypti</name>
    <dbReference type="NCBI Taxonomy" id="7159"/>
    <lineage>
        <taxon>Eukaryota</taxon>
        <taxon>Metazoa</taxon>
        <taxon>Ecdysozoa</taxon>
        <taxon>Arthropoda</taxon>
        <taxon>Hexapoda</taxon>
        <taxon>Insecta</taxon>
        <taxon>Pterygota</taxon>
        <taxon>Neoptera</taxon>
        <taxon>Endopterygota</taxon>
        <taxon>Diptera</taxon>
        <taxon>Nematocera</taxon>
        <taxon>Culicoidea</taxon>
        <taxon>Culicidae</taxon>
        <taxon>Culicinae</taxon>
        <taxon>Aedini</taxon>
        <taxon>Aedes</taxon>
        <taxon>Stegomyia</taxon>
    </lineage>
</organism>
<dbReference type="OrthoDB" id="429813at2759"/>
<gene>
    <name evidence="13" type="primary">5568895</name>
</gene>
<dbReference type="InterPro" id="IPR013120">
    <property type="entry name" value="FAR_NAD-bd"/>
</dbReference>
<dbReference type="GO" id="GO:0102965">
    <property type="term" value="F:alcohol-forming long-chain fatty acyl-CoA reductase activity"/>
    <property type="evidence" value="ECO:0007669"/>
    <property type="project" value="UniProtKB-EC"/>
</dbReference>
<dbReference type="FunFam" id="3.40.50.720:FF:000143">
    <property type="entry name" value="Fatty acyl-CoA reductase"/>
    <property type="match status" value="1"/>
</dbReference>
<keyword evidence="8 10" id="KW-0472">Membrane</keyword>
<dbReference type="VEuPathDB" id="VectorBase:AAEL007220"/>
<proteinExistence type="inferred from homology"/>
<keyword evidence="7 10" id="KW-0443">Lipid metabolism</keyword>
<dbReference type="SUPFAM" id="SSF51735">
    <property type="entry name" value="NAD(P)-binding Rossmann-fold domains"/>
    <property type="match status" value="1"/>
</dbReference>
<reference evidence="13 14" key="1">
    <citation type="submission" date="2017-06" db="EMBL/GenBank/DDBJ databases">
        <title>Aedes aegypti genome working group (AGWG) sequencing and assembly.</title>
        <authorList>
            <consortium name="Aedes aegypti Genome Working Group (AGWG)"/>
            <person name="Matthews B.J."/>
        </authorList>
    </citation>
    <scope>NUCLEOTIDE SEQUENCE [LARGE SCALE GENOMIC DNA]</scope>
    <source>
        <strain evidence="13 14">LVP_AGWG</strain>
    </source>
</reference>
<keyword evidence="10" id="KW-0560">Oxidoreductase</keyword>
<dbReference type="CDD" id="cd05236">
    <property type="entry name" value="FAR-N_SDR_e"/>
    <property type="match status" value="1"/>
</dbReference>
<evidence type="ECO:0000313" key="14">
    <source>
        <dbReference type="Proteomes" id="UP000008820"/>
    </source>
</evidence>
<evidence type="ECO:0000256" key="2">
    <source>
        <dbReference type="ARBA" id="ARBA00005928"/>
    </source>
</evidence>
<evidence type="ECO:0000256" key="6">
    <source>
        <dbReference type="ARBA" id="ARBA00022989"/>
    </source>
</evidence>
<dbReference type="GO" id="GO:0005777">
    <property type="term" value="C:peroxisome"/>
    <property type="evidence" value="ECO:0007669"/>
    <property type="project" value="TreeGrafter"/>
</dbReference>
<dbReference type="CDD" id="cd09071">
    <property type="entry name" value="FAR_C"/>
    <property type="match status" value="1"/>
</dbReference>
<dbReference type="EnsemblMetazoa" id="AAEL007220-RA">
    <property type="protein sequence ID" value="AAEL007220-PA"/>
    <property type="gene ID" value="AAEL007220"/>
</dbReference>
<keyword evidence="4 10" id="KW-0812">Transmembrane</keyword>
<evidence type="ECO:0000256" key="3">
    <source>
        <dbReference type="ARBA" id="ARBA00022516"/>
    </source>
</evidence>
<dbReference type="EC" id="1.2.1.84" evidence="10"/>
<keyword evidence="5 10" id="KW-0521">NADP</keyword>
<accession>A0A1S4FFZ9</accession>
<evidence type="ECO:0000256" key="4">
    <source>
        <dbReference type="ARBA" id="ARBA00022692"/>
    </source>
</evidence>
<reference evidence="13" key="2">
    <citation type="submission" date="2020-05" db="UniProtKB">
        <authorList>
            <consortium name="EnsemblMetazoa"/>
        </authorList>
    </citation>
    <scope>IDENTIFICATION</scope>
    <source>
        <strain evidence="13">LVP_AGWG</strain>
    </source>
</reference>
<dbReference type="GO" id="GO:0035336">
    <property type="term" value="P:long-chain fatty-acyl-CoA metabolic process"/>
    <property type="evidence" value="ECO:0007669"/>
    <property type="project" value="TreeGrafter"/>
</dbReference>
<evidence type="ECO:0000313" key="13">
    <source>
        <dbReference type="EnsemblMetazoa" id="AAEL007220-PA"/>
    </source>
</evidence>
<dbReference type="PANTHER" id="PTHR11011">
    <property type="entry name" value="MALE STERILITY PROTEIN 2-RELATED"/>
    <property type="match status" value="1"/>
</dbReference>
<dbReference type="InterPro" id="IPR036291">
    <property type="entry name" value="NAD(P)-bd_dom_sf"/>
</dbReference>
<dbReference type="GO" id="GO:0016020">
    <property type="term" value="C:membrane"/>
    <property type="evidence" value="ECO:0007669"/>
    <property type="project" value="UniProtKB-SubCell"/>
</dbReference>
<comment type="subcellular location">
    <subcellularLocation>
        <location evidence="1">Membrane</location>
        <topology evidence="1">Multi-pass membrane protein</topology>
    </subcellularLocation>
</comment>